<evidence type="ECO:0000256" key="2">
    <source>
        <dbReference type="ARBA" id="ARBA00022664"/>
    </source>
</evidence>
<dbReference type="Gene3D" id="3.30.70.330">
    <property type="match status" value="4"/>
</dbReference>
<dbReference type="SUPFAM" id="SSF48452">
    <property type="entry name" value="TPR-like"/>
    <property type="match status" value="1"/>
</dbReference>
<dbReference type="SMART" id="SM00360">
    <property type="entry name" value="RRM"/>
    <property type="match status" value="4"/>
</dbReference>
<dbReference type="EMBL" id="BJWK01000014">
    <property type="protein sequence ID" value="GEM11299.1"/>
    <property type="molecule type" value="Genomic_DNA"/>
</dbReference>
<evidence type="ECO:0000256" key="1">
    <source>
        <dbReference type="ARBA" id="ARBA00004123"/>
    </source>
</evidence>
<accession>A0A511KLQ1</accession>
<comment type="caution">
    <text evidence="12">The sequence shown here is derived from an EMBL/GenBank/DDBJ whole genome shotgun (WGS) entry which is preliminary data.</text>
</comment>
<feature type="compositionally biased region" description="Basic and acidic residues" evidence="10">
    <location>
        <begin position="600"/>
        <end position="615"/>
    </location>
</feature>
<feature type="compositionally biased region" description="Low complexity" evidence="10">
    <location>
        <begin position="564"/>
        <end position="587"/>
    </location>
</feature>
<dbReference type="Proteomes" id="UP000321518">
    <property type="component" value="Unassembled WGS sequence"/>
</dbReference>
<keyword evidence="6" id="KW-0539">Nucleus</keyword>
<dbReference type="GO" id="GO:0008380">
    <property type="term" value="P:RNA splicing"/>
    <property type="evidence" value="ECO:0007669"/>
    <property type="project" value="UniProtKB-KW"/>
</dbReference>
<dbReference type="AlphaFoldDB" id="A0A511KLQ1"/>
<comment type="function">
    <text evidence="7">Functions as a recycling factor of the spliceosome, a machinery that forms on each precursor-messenger RNA (pre-mRNA) and catalyzes the removal of introns. Chaperones the re-annealing of U4 and U6 snRNAs (small nuclear RNAs) released from previous rounds of splicing, an initial step in reforming the U4/U6-U5 tri-snRNP (small nuclear ribonucleoprotein) that can reassemble into another spliceosome complex; this step involves binding U6 and facilitating the unwinding of the U6 internal stem loop, followed by base-pairing of U6 to U4.</text>
</comment>
<evidence type="ECO:0000256" key="3">
    <source>
        <dbReference type="ARBA" id="ARBA00022737"/>
    </source>
</evidence>
<gene>
    <name evidence="12" type="ORF">Rt10032_c14g5316</name>
</gene>
<dbReference type="InterPro" id="IPR012677">
    <property type="entry name" value="Nucleotide-bd_a/b_plait_sf"/>
</dbReference>
<dbReference type="CDD" id="cd00590">
    <property type="entry name" value="RRM_SF"/>
    <property type="match status" value="1"/>
</dbReference>
<evidence type="ECO:0000256" key="4">
    <source>
        <dbReference type="ARBA" id="ARBA00022884"/>
    </source>
</evidence>
<evidence type="ECO:0000256" key="5">
    <source>
        <dbReference type="ARBA" id="ARBA00023187"/>
    </source>
</evidence>
<evidence type="ECO:0000313" key="12">
    <source>
        <dbReference type="EMBL" id="GEM11299.1"/>
    </source>
</evidence>
<reference evidence="12 13" key="1">
    <citation type="submission" date="2019-07" db="EMBL/GenBank/DDBJ databases">
        <title>Rhodotorula toruloides NBRC10032 genome sequencing.</title>
        <authorList>
            <person name="Shida Y."/>
            <person name="Takaku H."/>
            <person name="Ogasawara W."/>
            <person name="Mori K."/>
        </authorList>
    </citation>
    <scope>NUCLEOTIDE SEQUENCE [LARGE SCALE GENOMIC DNA]</scope>
    <source>
        <strain evidence="12 13">NBRC10032</strain>
    </source>
</reference>
<feature type="region of interest" description="Disordered" evidence="10">
    <location>
        <begin position="966"/>
        <end position="1019"/>
    </location>
</feature>
<dbReference type="InterPro" id="IPR003107">
    <property type="entry name" value="HAT"/>
</dbReference>
<dbReference type="GO" id="GO:0006397">
    <property type="term" value="P:mRNA processing"/>
    <property type="evidence" value="ECO:0007669"/>
    <property type="project" value="UniProtKB-KW"/>
</dbReference>
<evidence type="ECO:0000256" key="9">
    <source>
        <dbReference type="PROSITE-ProRule" id="PRU00176"/>
    </source>
</evidence>
<dbReference type="FunFam" id="3.30.70.330:FF:000365">
    <property type="entry name" value="U4/U6 snRNA-associated-splicing factor PRP24"/>
    <property type="match status" value="1"/>
</dbReference>
<dbReference type="Pfam" id="PF00076">
    <property type="entry name" value="RRM_1"/>
    <property type="match status" value="2"/>
</dbReference>
<dbReference type="SUPFAM" id="SSF54928">
    <property type="entry name" value="RNA-binding domain, RBD"/>
    <property type="match status" value="3"/>
</dbReference>
<dbReference type="PANTHER" id="PTHR24012">
    <property type="entry name" value="RNA BINDING PROTEIN"/>
    <property type="match status" value="1"/>
</dbReference>
<dbReference type="GO" id="GO:0003723">
    <property type="term" value="F:RNA binding"/>
    <property type="evidence" value="ECO:0007669"/>
    <property type="project" value="UniProtKB-UniRule"/>
</dbReference>
<feature type="domain" description="RRM" evidence="11">
    <location>
        <begin position="710"/>
        <end position="787"/>
    </location>
</feature>
<feature type="domain" description="RRM" evidence="11">
    <location>
        <begin position="801"/>
        <end position="877"/>
    </location>
</feature>
<evidence type="ECO:0000313" key="13">
    <source>
        <dbReference type="Proteomes" id="UP000321518"/>
    </source>
</evidence>
<keyword evidence="4 9" id="KW-0694">RNA-binding</keyword>
<feature type="compositionally biased region" description="Gly residues" evidence="10">
    <location>
        <begin position="1002"/>
        <end position="1019"/>
    </location>
</feature>
<dbReference type="InterPro" id="IPR011990">
    <property type="entry name" value="TPR-like_helical_dom_sf"/>
</dbReference>
<keyword evidence="2" id="KW-0507">mRNA processing</keyword>
<feature type="region of interest" description="Disordered" evidence="10">
    <location>
        <begin position="557"/>
        <end position="635"/>
    </location>
</feature>
<name>A0A511KLQ1_RHOTO</name>
<dbReference type="Gene3D" id="1.25.40.10">
    <property type="entry name" value="Tetratricopeptide repeat domain"/>
    <property type="match status" value="2"/>
</dbReference>
<dbReference type="SMART" id="SM00386">
    <property type="entry name" value="HAT"/>
    <property type="match status" value="4"/>
</dbReference>
<sequence length="1065" mass="119096">MAHEPDDAAVEQYSGLLEQVSAAPYQRDLHLKRIQLAKSLALGDEVEQARQALAGYLPLSEGEWLEWIEDRKQQLPQVPVEDVTPHLEVMELYRRASRDYLSIPLLISWSEWVVGQHYASKGLSPPLSAIGEDDEDAAMQAADRKVGEPDQLLEVVFSLEEVRGVCDEVLAVAGAHLAESSRVWKIWRDFEMDLLKTDPSPDQLVQVEQLYLERLKVPHLDIAETFSAYSSFVTTFDNDNYDKSLPAANKIYSATVKKADERYPEEEKLKAAGYSAQAYLDYVAWEREVKRPDTPLVKAIFERAVKDHPSDIEHKIPEKESNLREVAEKAVRNLPSSVSLWTAYFRVVEKLQLGAEEVETLFQRAIATGFFDKDMGSTIALYHARASFYRREIDNKRAQSIPLCFRSAVIDSLLHDPATEDGPDADLVGFALGVLQEGIEATKKVQKKGDPQYGLEKYLIRLYERFHMVDEAREMWEELTKTRAHDYALWYARADFETRMGDYQRAHEVYTKGCSERSLNYPEYLLEAWLTFEAEYGNLADLEFALVKSKRQKKGLKRKRAREAAQAQAQASAAAAGTSASTQDADSFIADTVQSQDAAESSKKRERADEAEQGTKKVRIQSPAQEVKEPTRDREHSTVFAMGPTAMGEEDIRKLFRDCGEIRELHVKTLGDRSYAQIEFMDKESVLPAQTKDKKRINDEEVEVYIAWQSCLYVTNFPESFDKAAIEQLFSKYGTIFDTRWPSKRFKTSRRFCYVQFANPAHAQAALVLHGMELEPGHPLSVFVSDPSRKKNRTDANANSRELYIANLAKSVKDADLRKLFEPYGAIKDVRMPTDDKGLAKSFAFVEFEEEVSARAALALNNHELRKRHISVTIAEQRATGTKVGPPEKGVEKENRGVRVLGLDPSTQEAIIQQEFEKLAPVRRVNYIAGSTEAVVLLENPADVGKVLMQHDSMTVDGKKVELAAERPRQNRSGGSWPAQGTGDAPLVPRVTSRGRGRGRVALGGGRGGRGGQGGRLGLGAGRPAAAAAFTIAASGDTQMADASAAGSSKGQDAFRAMLQKKKDE</sequence>
<dbReference type="InterPro" id="IPR035979">
    <property type="entry name" value="RBD_domain_sf"/>
</dbReference>
<feature type="region of interest" description="Disordered" evidence="10">
    <location>
        <begin position="1037"/>
        <end position="1065"/>
    </location>
</feature>
<dbReference type="PROSITE" id="PS50102">
    <property type="entry name" value="RRM"/>
    <property type="match status" value="2"/>
</dbReference>
<dbReference type="GO" id="GO:0005688">
    <property type="term" value="C:U6 snRNP"/>
    <property type="evidence" value="ECO:0007669"/>
    <property type="project" value="UniProtKB-ARBA"/>
</dbReference>
<keyword evidence="3" id="KW-0677">Repeat</keyword>
<feature type="compositionally biased region" description="Basic and acidic residues" evidence="10">
    <location>
        <begin position="626"/>
        <end position="635"/>
    </location>
</feature>
<evidence type="ECO:0000256" key="6">
    <source>
        <dbReference type="ARBA" id="ARBA00023242"/>
    </source>
</evidence>
<dbReference type="InterPro" id="IPR000504">
    <property type="entry name" value="RRM_dom"/>
</dbReference>
<evidence type="ECO:0000256" key="8">
    <source>
        <dbReference type="ARBA" id="ARBA00093627"/>
    </source>
</evidence>
<protein>
    <recommendedName>
        <fullName evidence="8">U4/U6 snRNA-associated-splicing factor PRP24</fullName>
    </recommendedName>
</protein>
<evidence type="ECO:0000256" key="7">
    <source>
        <dbReference type="ARBA" id="ARBA00093374"/>
    </source>
</evidence>
<dbReference type="OrthoDB" id="360390at2759"/>
<evidence type="ECO:0000259" key="11">
    <source>
        <dbReference type="PROSITE" id="PS50102"/>
    </source>
</evidence>
<organism evidence="12 13">
    <name type="scientific">Rhodotorula toruloides</name>
    <name type="common">Yeast</name>
    <name type="synonym">Rhodosporidium toruloides</name>
    <dbReference type="NCBI Taxonomy" id="5286"/>
    <lineage>
        <taxon>Eukaryota</taxon>
        <taxon>Fungi</taxon>
        <taxon>Dikarya</taxon>
        <taxon>Basidiomycota</taxon>
        <taxon>Pucciniomycotina</taxon>
        <taxon>Microbotryomycetes</taxon>
        <taxon>Sporidiobolales</taxon>
        <taxon>Sporidiobolaceae</taxon>
        <taxon>Rhodotorula</taxon>
    </lineage>
</organism>
<evidence type="ECO:0000256" key="10">
    <source>
        <dbReference type="SAM" id="MobiDB-lite"/>
    </source>
</evidence>
<comment type="subcellular location">
    <subcellularLocation>
        <location evidence="1">Nucleus</location>
    </subcellularLocation>
</comment>
<proteinExistence type="predicted"/>
<keyword evidence="5" id="KW-0508">mRNA splicing</keyword>